<dbReference type="AlphaFoldDB" id="A0A178YUB9"/>
<gene>
    <name evidence="1" type="ORF">ATB98_09710</name>
</gene>
<proteinExistence type="predicted"/>
<dbReference type="InterPro" id="IPR014942">
    <property type="entry name" value="AbiEii"/>
</dbReference>
<dbReference type="OrthoDB" id="9808443at2"/>
<evidence type="ECO:0000313" key="1">
    <source>
        <dbReference type="EMBL" id="OAP50345.1"/>
    </source>
</evidence>
<name>A0A178YUB9_SINSA</name>
<dbReference type="Pfam" id="PF08843">
    <property type="entry name" value="AbiEii"/>
    <property type="match status" value="1"/>
</dbReference>
<sequence>MAKEIRNVGASVRARLLQLAKASGQSFDLVLTRFALERLLFRISQSPHGGRFVLKGAMLMMSWFDDPHRGTRDLDLLGFGSPEPDPMLETFREILAQEVDDGVMFDADTLRVDRIREELEYGGLRLRAVASISGARINLMIDIGFGDALEPGAEMLDYPSMLDFPAPRLRAYARETVIAEKFQAMVMLGRVNSRMKDFYDIWILSRSFDFDDDRLARAIAATFERRETPIPEDLPDALTDAFAKDEQKQRQWRAFVEGVAHNPGDLTNVIAEIAVFLMPHAIAAAKLGK</sequence>
<organism evidence="1 2">
    <name type="scientific">Sinorhizobium saheli</name>
    <dbReference type="NCBI Taxonomy" id="36856"/>
    <lineage>
        <taxon>Bacteria</taxon>
        <taxon>Pseudomonadati</taxon>
        <taxon>Pseudomonadota</taxon>
        <taxon>Alphaproteobacteria</taxon>
        <taxon>Hyphomicrobiales</taxon>
        <taxon>Rhizobiaceae</taxon>
        <taxon>Sinorhizobium/Ensifer group</taxon>
        <taxon>Sinorhizobium</taxon>
    </lineage>
</organism>
<keyword evidence="2" id="KW-1185">Reference proteome</keyword>
<dbReference type="RefSeq" id="WP_066868004.1">
    <property type="nucleotide sequence ID" value="NZ_LNQB01000037.1"/>
</dbReference>
<evidence type="ECO:0008006" key="3">
    <source>
        <dbReference type="Google" id="ProtNLM"/>
    </source>
</evidence>
<accession>A0A178YUB9</accession>
<protein>
    <recommendedName>
        <fullName evidence="3">Nucleotidyl transferase AbiEii/AbiGii toxin family protein</fullName>
    </recommendedName>
</protein>
<dbReference type="Proteomes" id="UP000078507">
    <property type="component" value="Unassembled WGS sequence"/>
</dbReference>
<reference evidence="1 2" key="1">
    <citation type="submission" date="2015-11" db="EMBL/GenBank/DDBJ databases">
        <title>Ensifer anhuiense sp. nov., an effective nitrogen fixation bacterium with Glycine soja.</title>
        <authorList>
            <person name="Yan H."/>
            <person name="Chen W."/>
        </authorList>
    </citation>
    <scope>NUCLEOTIDE SEQUENCE [LARGE SCALE GENOMIC DNA]</scope>
    <source>
        <strain evidence="1 2">LMG 7837</strain>
    </source>
</reference>
<dbReference type="EMBL" id="LNQB01000037">
    <property type="protein sequence ID" value="OAP50345.1"/>
    <property type="molecule type" value="Genomic_DNA"/>
</dbReference>
<evidence type="ECO:0000313" key="2">
    <source>
        <dbReference type="Proteomes" id="UP000078507"/>
    </source>
</evidence>
<comment type="caution">
    <text evidence="1">The sequence shown here is derived from an EMBL/GenBank/DDBJ whole genome shotgun (WGS) entry which is preliminary data.</text>
</comment>